<dbReference type="CDD" id="cd16439">
    <property type="entry name" value="beta_Kdo_transferase_KpsC_2"/>
    <property type="match status" value="1"/>
</dbReference>
<evidence type="ECO:0000313" key="2">
    <source>
        <dbReference type="Proteomes" id="UP000660885"/>
    </source>
</evidence>
<dbReference type="Pfam" id="PF05159">
    <property type="entry name" value="Capsule_synth"/>
    <property type="match status" value="1"/>
</dbReference>
<dbReference type="RefSeq" id="WP_202834150.1">
    <property type="nucleotide sequence ID" value="NZ_JAETWB010000019.1"/>
</dbReference>
<dbReference type="InterPro" id="IPR007833">
    <property type="entry name" value="Capsule_polysaccharide_synth"/>
</dbReference>
<evidence type="ECO:0000313" key="1">
    <source>
        <dbReference type="EMBL" id="MBL6080921.1"/>
    </source>
</evidence>
<accession>A0ABS1UCE6</accession>
<protein>
    <submittedName>
        <fullName evidence="1">Capsule biosynthesis protein</fullName>
    </submittedName>
</protein>
<reference evidence="1 2" key="1">
    <citation type="submission" date="2021-01" db="EMBL/GenBank/DDBJ databases">
        <title>Belnapia mucosa sp. nov. and Belnapia arida sp. nov., isolated from the Tabernas Desert (Almeria, Spain).</title>
        <authorList>
            <person name="Molina-Menor E."/>
            <person name="Vidal-Verdu A."/>
            <person name="Calonge A."/>
            <person name="Satari L."/>
            <person name="Pereto J."/>
            <person name="Porcar M."/>
        </authorList>
    </citation>
    <scope>NUCLEOTIDE SEQUENCE [LARGE SCALE GENOMIC DNA]</scope>
    <source>
        <strain evidence="1 2">T18</strain>
    </source>
</reference>
<name>A0ABS1UCE6_9PROT</name>
<sequence>MADHGRAADAGAALTAGAHLAAFFPEGVPEGVRLAEGPWAAPAFGPRRRAVGLLAAIGEDPVAAALARPAPAEAVARAAALQPLWPEPIDPRLLAATRWADPFHERASTAEDGLALLALWRREVAANRGIAAFLGMAGWKQAAIAAAFAQDGPPAVFARDEAEALAAARERAGGIAVWATRAAPALVDQCRAAGVPLHWVEDGFLRSVGLGVDFIPSASLAVDPLVPHYHAGEASTLERILAGGDFTPPLLARAAALRAAIVAGGVTKYNLRRPTAPLPATPGRRRILVVGQVEDDASIRLGAGRVRTNLALLEAVRREEPEAFIVFRPHPDVETGYRRGYVPRRTALRLADAVAAGGDIGRLFAEVDALHAITSLAGFEALLRGLEVTVWGRPFYAGWGLTRDREPLPRRGRTLPLDALVAGALILYPRYLDPVTMLPCGPELLLERLADPAGWAPASAARRAFLPWWRQQGWWLKQARRFGLWQR</sequence>
<organism evidence="1 2">
    <name type="scientific">Belnapia arida</name>
    <dbReference type="NCBI Taxonomy" id="2804533"/>
    <lineage>
        <taxon>Bacteria</taxon>
        <taxon>Pseudomonadati</taxon>
        <taxon>Pseudomonadota</taxon>
        <taxon>Alphaproteobacteria</taxon>
        <taxon>Acetobacterales</taxon>
        <taxon>Roseomonadaceae</taxon>
        <taxon>Belnapia</taxon>
    </lineage>
</organism>
<proteinExistence type="predicted"/>
<dbReference type="EMBL" id="JAETWB010000019">
    <property type="protein sequence ID" value="MBL6080921.1"/>
    <property type="molecule type" value="Genomic_DNA"/>
</dbReference>
<comment type="caution">
    <text evidence="1">The sequence shown here is derived from an EMBL/GenBank/DDBJ whole genome shotgun (WGS) entry which is preliminary data.</text>
</comment>
<dbReference type="Proteomes" id="UP000660885">
    <property type="component" value="Unassembled WGS sequence"/>
</dbReference>
<keyword evidence="2" id="KW-1185">Reference proteome</keyword>
<gene>
    <name evidence="1" type="ORF">JMJ56_23185</name>
</gene>